<evidence type="ECO:0000313" key="3">
    <source>
        <dbReference type="Proteomes" id="UP000548867"/>
    </source>
</evidence>
<comment type="caution">
    <text evidence="2">The sequence shown here is derived from an EMBL/GenBank/DDBJ whole genome shotgun (WGS) entry which is preliminary data.</text>
</comment>
<feature type="domain" description="Rhodanese" evidence="1">
    <location>
        <begin position="107"/>
        <end position="168"/>
    </location>
</feature>
<sequence>MLGLMAGVVLTATQPALFDAGLFNADGYRASSYRAPVDRDPAPAARMALAAARGLAPGRDALFIDALPLTRTAGQWVQTEQHDTIAGAIWRPEVGRPGVDPALWAGLRGAIAAWRRGHPGGPVVLFCRMDCWMGWNAARRLAREGVGDVYWLAEGVEGWRDMGGTLTPAKPEPAK</sequence>
<evidence type="ECO:0000259" key="1">
    <source>
        <dbReference type="PROSITE" id="PS50206"/>
    </source>
</evidence>
<evidence type="ECO:0000313" key="2">
    <source>
        <dbReference type="EMBL" id="MBB3955786.1"/>
    </source>
</evidence>
<keyword evidence="3" id="KW-1185">Reference proteome</keyword>
<organism evidence="2 3">
    <name type="scientific">Novosphingobium sediminicola</name>
    <dbReference type="NCBI Taxonomy" id="563162"/>
    <lineage>
        <taxon>Bacteria</taxon>
        <taxon>Pseudomonadati</taxon>
        <taxon>Pseudomonadota</taxon>
        <taxon>Alphaproteobacteria</taxon>
        <taxon>Sphingomonadales</taxon>
        <taxon>Sphingomonadaceae</taxon>
        <taxon>Novosphingobium</taxon>
    </lineage>
</organism>
<dbReference type="PROSITE" id="PS50206">
    <property type="entry name" value="RHODANESE_3"/>
    <property type="match status" value="1"/>
</dbReference>
<dbReference type="Gene3D" id="3.40.250.10">
    <property type="entry name" value="Rhodanese-like domain"/>
    <property type="match status" value="1"/>
</dbReference>
<name>A0A7W6CFX1_9SPHN</name>
<gene>
    <name evidence="2" type="ORF">GGR38_002742</name>
</gene>
<protein>
    <submittedName>
        <fullName evidence="2">PQQ-dependent catabolism-associated CXXCW motif protein</fullName>
    </submittedName>
</protein>
<proteinExistence type="predicted"/>
<dbReference type="InterPro" id="IPR001763">
    <property type="entry name" value="Rhodanese-like_dom"/>
</dbReference>
<dbReference type="EMBL" id="JACIDX010000010">
    <property type="protein sequence ID" value="MBB3955786.1"/>
    <property type="molecule type" value="Genomic_DNA"/>
</dbReference>
<reference evidence="2 3" key="1">
    <citation type="submission" date="2020-08" db="EMBL/GenBank/DDBJ databases">
        <title>Genomic Encyclopedia of Type Strains, Phase IV (KMG-IV): sequencing the most valuable type-strain genomes for metagenomic binning, comparative biology and taxonomic classification.</title>
        <authorList>
            <person name="Goeker M."/>
        </authorList>
    </citation>
    <scope>NUCLEOTIDE SEQUENCE [LARGE SCALE GENOMIC DNA]</scope>
    <source>
        <strain evidence="2 3">DSM 27057</strain>
    </source>
</reference>
<dbReference type="CDD" id="cd00158">
    <property type="entry name" value="RHOD"/>
    <property type="match status" value="1"/>
</dbReference>
<dbReference type="InterPro" id="IPR036873">
    <property type="entry name" value="Rhodanese-like_dom_sf"/>
</dbReference>
<dbReference type="SUPFAM" id="SSF52821">
    <property type="entry name" value="Rhodanese/Cell cycle control phosphatase"/>
    <property type="match status" value="1"/>
</dbReference>
<dbReference type="RefSeq" id="WP_246404653.1">
    <property type="nucleotide sequence ID" value="NZ_JACIDX010000010.1"/>
</dbReference>
<accession>A0A7W6CFX1</accession>
<dbReference type="Proteomes" id="UP000548867">
    <property type="component" value="Unassembled WGS sequence"/>
</dbReference>
<dbReference type="AlphaFoldDB" id="A0A7W6CFX1"/>